<comment type="caution">
    <text evidence="1">The sequence shown here is derived from an EMBL/GenBank/DDBJ whole genome shotgun (WGS) entry which is preliminary data.</text>
</comment>
<dbReference type="RefSeq" id="WP_155437904.1">
    <property type="nucleotide sequence ID" value="NZ_WNLA01000002.1"/>
</dbReference>
<keyword evidence="2" id="KW-1185">Reference proteome</keyword>
<dbReference type="Proteomes" id="UP000484015">
    <property type="component" value="Unassembled WGS sequence"/>
</dbReference>
<protein>
    <submittedName>
        <fullName evidence="1">Uncharacterized protein</fullName>
    </submittedName>
</protein>
<reference evidence="1 2" key="1">
    <citation type="submission" date="2019-11" db="EMBL/GenBank/DDBJ databases">
        <title>Type strains purchased from KCTC, JCM and DSMZ.</title>
        <authorList>
            <person name="Lu H."/>
        </authorList>
    </citation>
    <scope>NUCLEOTIDE SEQUENCE [LARGE SCALE GENOMIC DNA]</scope>
    <source>
        <strain evidence="1 2">KCTC 42409</strain>
    </source>
</reference>
<proteinExistence type="predicted"/>
<organism evidence="1 2">
    <name type="scientific">Pseudoduganella ginsengisoli</name>
    <dbReference type="NCBI Taxonomy" id="1462440"/>
    <lineage>
        <taxon>Bacteria</taxon>
        <taxon>Pseudomonadati</taxon>
        <taxon>Pseudomonadota</taxon>
        <taxon>Betaproteobacteria</taxon>
        <taxon>Burkholderiales</taxon>
        <taxon>Oxalobacteraceae</taxon>
        <taxon>Telluria group</taxon>
        <taxon>Pseudoduganella</taxon>
    </lineage>
</organism>
<dbReference type="EMBL" id="WNLA01000002">
    <property type="protein sequence ID" value="MTW01502.1"/>
    <property type="molecule type" value="Genomic_DNA"/>
</dbReference>
<sequence>MTYKAISDEKTKFKRTNVLYAGNSSQIIWFQINRYQYILDFPLRGKPVLVVKNSEKTIAEMTCKGGWGGVMGKPEAKSEFIIDLPDTSPGNLDGILLK</sequence>
<name>A0A6L6PXS0_9BURK</name>
<evidence type="ECO:0000313" key="2">
    <source>
        <dbReference type="Proteomes" id="UP000484015"/>
    </source>
</evidence>
<accession>A0A6L6PXS0</accession>
<gene>
    <name evidence="1" type="ORF">GM668_05305</name>
</gene>
<dbReference type="AlphaFoldDB" id="A0A6L6PXS0"/>
<evidence type="ECO:0000313" key="1">
    <source>
        <dbReference type="EMBL" id="MTW01502.1"/>
    </source>
</evidence>